<dbReference type="EC" id="3.2.1.89" evidence="4"/>
<dbReference type="Proteomes" id="UP000595224">
    <property type="component" value="Chromosome"/>
</dbReference>
<comment type="catalytic activity">
    <reaction evidence="4">
        <text>The enzyme specifically hydrolyzes (1-&gt;4)-beta-D-galactosidic linkages in type I arabinogalactans.</text>
        <dbReference type="EC" id="3.2.1.89"/>
    </reaction>
</comment>
<dbReference type="InterPro" id="IPR017853">
    <property type="entry name" value="GH"/>
</dbReference>
<evidence type="ECO:0000313" key="6">
    <source>
        <dbReference type="EMBL" id="QQA00780.1"/>
    </source>
</evidence>
<dbReference type="GO" id="GO:0031218">
    <property type="term" value="F:arabinogalactan endo-1,4-beta-galactosidase activity"/>
    <property type="evidence" value="ECO:0007669"/>
    <property type="project" value="UniProtKB-EC"/>
</dbReference>
<keyword evidence="7" id="KW-1185">Reference proteome</keyword>
<dbReference type="AlphaFoldDB" id="A0A7T3RCY4"/>
<dbReference type="RefSeq" id="WP_198442465.1">
    <property type="nucleotide sequence ID" value="NZ_CP064936.1"/>
</dbReference>
<dbReference type="EMBL" id="CP064936">
    <property type="protein sequence ID" value="QQA00780.1"/>
    <property type="molecule type" value="Genomic_DNA"/>
</dbReference>
<dbReference type="GO" id="GO:0045490">
    <property type="term" value="P:pectin catabolic process"/>
    <property type="evidence" value="ECO:0007669"/>
    <property type="project" value="TreeGrafter"/>
</dbReference>
<protein>
    <recommendedName>
        <fullName evidence="4">Arabinogalactan endo-beta-1,4-galactanase</fullName>
        <ecNumber evidence="4">3.2.1.89</ecNumber>
    </recommendedName>
</protein>
<dbReference type="Gene3D" id="2.60.120.260">
    <property type="entry name" value="Galactose-binding domain-like"/>
    <property type="match status" value="1"/>
</dbReference>
<evidence type="ECO:0000256" key="2">
    <source>
        <dbReference type="ARBA" id="ARBA00022801"/>
    </source>
</evidence>
<organism evidence="6 7">
    <name type="scientific">Treponema peruense</name>
    <dbReference type="NCBI Taxonomy" id="2787628"/>
    <lineage>
        <taxon>Bacteria</taxon>
        <taxon>Pseudomonadati</taxon>
        <taxon>Spirochaetota</taxon>
        <taxon>Spirochaetia</taxon>
        <taxon>Spirochaetales</taxon>
        <taxon>Treponemataceae</taxon>
        <taxon>Treponema</taxon>
    </lineage>
</organism>
<evidence type="ECO:0000256" key="3">
    <source>
        <dbReference type="ARBA" id="ARBA00023295"/>
    </source>
</evidence>
<accession>A0A7T3RCY4</accession>
<dbReference type="GO" id="GO:0015926">
    <property type="term" value="F:glucosidase activity"/>
    <property type="evidence" value="ECO:0007669"/>
    <property type="project" value="InterPro"/>
</dbReference>
<name>A0A7T3RCY4_9SPIR</name>
<dbReference type="PANTHER" id="PTHR34983:SF2">
    <property type="entry name" value="ENDO-BETA-1,4-GALACTANASE"/>
    <property type="match status" value="1"/>
</dbReference>
<proteinExistence type="inferred from homology"/>
<gene>
    <name evidence="6" type="ORF">IWA51_11060</name>
</gene>
<comment type="similarity">
    <text evidence="1 4">Belongs to the glycosyl hydrolase 53 family.</text>
</comment>
<evidence type="ECO:0000313" key="7">
    <source>
        <dbReference type="Proteomes" id="UP000595224"/>
    </source>
</evidence>
<sequence length="395" mass="43631">MYRSIFDPITQAGVDYDVIGLSFYTYWHGSPDDLRANMSDLATRYGKEMICAETAYAFTPDDGDKQGNPFIVYSDETCGYRPSVQGQATAVRDVIEAVASVKGGLGVFYWEPAWLPVKGAGLSNTEGATWENQAMFDFNGRILPSLAVWNLVGGKGEIETAWGGSAKIGRNFEPYAMTDPLVVQVLPKKNPGLPSKVKVLFTNDKEQLVNVKWNEPDWSKQTELGSVKVTGTIAGYSYKPEAEVKIVSQMNLVSDSSFETGRLGEWKLNGDSTACFVENNKNNAHSGKWTYKYWKSTGFKSTLTRKITGLSEGTYILSLWAMGGGGENNIRLFAANFDDTGKQVSVKIKNTGWKDWHQYTLEIPVQNGGVTIGIFLDTNAGNWGNFDDVELIKKE</sequence>
<dbReference type="Gene3D" id="3.20.20.80">
    <property type="entry name" value="Glycosidases"/>
    <property type="match status" value="1"/>
</dbReference>
<dbReference type="Pfam" id="PF07532">
    <property type="entry name" value="Big_4"/>
    <property type="match status" value="1"/>
</dbReference>
<dbReference type="InterPro" id="IPR011683">
    <property type="entry name" value="Glyco_hydro_53"/>
</dbReference>
<evidence type="ECO:0000259" key="5">
    <source>
        <dbReference type="Pfam" id="PF07532"/>
    </source>
</evidence>
<dbReference type="InterPro" id="IPR011081">
    <property type="entry name" value="Big_4"/>
</dbReference>
<keyword evidence="2 4" id="KW-0378">Hydrolase</keyword>
<evidence type="ECO:0000256" key="1">
    <source>
        <dbReference type="ARBA" id="ARBA00010687"/>
    </source>
</evidence>
<dbReference type="SUPFAM" id="SSF51445">
    <property type="entry name" value="(Trans)glycosidases"/>
    <property type="match status" value="1"/>
</dbReference>
<feature type="domain" description="Bacterial Ig-like" evidence="5">
    <location>
        <begin position="180"/>
        <end position="236"/>
    </location>
</feature>
<dbReference type="KEGG" id="tper:IWA51_11060"/>
<reference evidence="6 7" key="1">
    <citation type="submission" date="2020-11" db="EMBL/GenBank/DDBJ databases">
        <title>Treponema Peruensis nv. sp., first commensal Treponema isolated from human feces.</title>
        <authorList>
            <person name="Belkhou C."/>
            <person name="Raes J."/>
        </authorList>
    </citation>
    <scope>NUCLEOTIDE SEQUENCE [LARGE SCALE GENOMIC DNA]</scope>
    <source>
        <strain evidence="6 7">RCC2812</strain>
    </source>
</reference>
<dbReference type="Pfam" id="PF07745">
    <property type="entry name" value="Glyco_hydro_53"/>
    <property type="match status" value="1"/>
</dbReference>
<dbReference type="PANTHER" id="PTHR34983">
    <property type="entry name" value="ARABINOGALACTAN ENDO-BETA-1,4-GALACTANASE A"/>
    <property type="match status" value="1"/>
</dbReference>
<keyword evidence="3 4" id="KW-0326">Glycosidase</keyword>
<evidence type="ECO:0000256" key="4">
    <source>
        <dbReference type="RuleBase" id="RU361192"/>
    </source>
</evidence>